<evidence type="ECO:0000313" key="2">
    <source>
        <dbReference type="Proteomes" id="UP001152484"/>
    </source>
</evidence>
<proteinExistence type="predicted"/>
<dbReference type="EMBL" id="CAMAPE010000035">
    <property type="protein sequence ID" value="CAH9096565.1"/>
    <property type="molecule type" value="Genomic_DNA"/>
</dbReference>
<comment type="caution">
    <text evidence="1">The sequence shown here is derived from an EMBL/GenBank/DDBJ whole genome shotgun (WGS) entry which is preliminary data.</text>
</comment>
<evidence type="ECO:0000313" key="1">
    <source>
        <dbReference type="EMBL" id="CAH9096565.1"/>
    </source>
</evidence>
<keyword evidence="2" id="KW-1185">Reference proteome</keyword>
<gene>
    <name evidence="1" type="ORF">CEURO_LOCUS13456</name>
</gene>
<protein>
    <submittedName>
        <fullName evidence="1">Uncharacterized protein</fullName>
    </submittedName>
</protein>
<dbReference type="Proteomes" id="UP001152484">
    <property type="component" value="Unassembled WGS sequence"/>
</dbReference>
<dbReference type="AlphaFoldDB" id="A0A9P0ZDF7"/>
<accession>A0A9P0ZDF7</accession>
<reference evidence="1" key="1">
    <citation type="submission" date="2022-07" db="EMBL/GenBank/DDBJ databases">
        <authorList>
            <person name="Macas J."/>
            <person name="Novak P."/>
            <person name="Neumann P."/>
        </authorList>
    </citation>
    <scope>NUCLEOTIDE SEQUENCE</scope>
</reference>
<sequence length="128" mass="14822">MVGCKSTIGFVDIKNWDLDQGKHGREERRRLRSVHNYALKLWKRRNGTIWKNESLGSVAVIQSADRMLKSWEDSQIFKSDINHGKFTHLISWRKPKAGFIKVNIDAHLMRQVVLGCRVGLPILIRDSL</sequence>
<name>A0A9P0ZDF7_CUSEU</name>
<organism evidence="1 2">
    <name type="scientific">Cuscuta europaea</name>
    <name type="common">European dodder</name>
    <dbReference type="NCBI Taxonomy" id="41803"/>
    <lineage>
        <taxon>Eukaryota</taxon>
        <taxon>Viridiplantae</taxon>
        <taxon>Streptophyta</taxon>
        <taxon>Embryophyta</taxon>
        <taxon>Tracheophyta</taxon>
        <taxon>Spermatophyta</taxon>
        <taxon>Magnoliopsida</taxon>
        <taxon>eudicotyledons</taxon>
        <taxon>Gunneridae</taxon>
        <taxon>Pentapetalae</taxon>
        <taxon>asterids</taxon>
        <taxon>lamiids</taxon>
        <taxon>Solanales</taxon>
        <taxon>Convolvulaceae</taxon>
        <taxon>Cuscuteae</taxon>
        <taxon>Cuscuta</taxon>
        <taxon>Cuscuta subgen. Cuscuta</taxon>
    </lineage>
</organism>